<name>A0AAQ3MS07_VIGMU</name>
<accession>A0AAQ3MS07</accession>
<dbReference type="GO" id="GO:0003712">
    <property type="term" value="F:transcription coregulator activity"/>
    <property type="evidence" value="ECO:0007669"/>
    <property type="project" value="TreeGrafter"/>
</dbReference>
<evidence type="ECO:0000256" key="1">
    <source>
        <dbReference type="ARBA" id="ARBA00004123"/>
    </source>
</evidence>
<dbReference type="GO" id="GO:0046872">
    <property type="term" value="F:metal ion binding"/>
    <property type="evidence" value="ECO:0007669"/>
    <property type="project" value="UniProtKB-KW"/>
</dbReference>
<reference evidence="5 6" key="1">
    <citation type="journal article" date="2023" name="Life. Sci Alliance">
        <title>Evolutionary insights into 3D genome organization and epigenetic landscape of Vigna mungo.</title>
        <authorList>
            <person name="Junaid A."/>
            <person name="Singh B."/>
            <person name="Bhatia S."/>
        </authorList>
    </citation>
    <scope>NUCLEOTIDE SEQUENCE [LARGE SCALE GENOMIC DNA]</scope>
    <source>
        <strain evidence="5">Urdbean</strain>
    </source>
</reference>
<gene>
    <name evidence="5" type="ORF">V8G54_028106</name>
</gene>
<dbReference type="Proteomes" id="UP001374535">
    <property type="component" value="Chromosome 9"/>
</dbReference>
<dbReference type="GO" id="GO:0000785">
    <property type="term" value="C:chromatin"/>
    <property type="evidence" value="ECO:0007669"/>
    <property type="project" value="TreeGrafter"/>
</dbReference>
<dbReference type="EMBL" id="CP144692">
    <property type="protein sequence ID" value="WVY95955.1"/>
    <property type="molecule type" value="Genomic_DNA"/>
</dbReference>
<dbReference type="GO" id="GO:0000118">
    <property type="term" value="C:histone deacetylase complex"/>
    <property type="evidence" value="ECO:0007669"/>
    <property type="project" value="TreeGrafter"/>
</dbReference>
<evidence type="ECO:0000256" key="3">
    <source>
        <dbReference type="ARBA" id="ARBA00022723"/>
    </source>
</evidence>
<evidence type="ECO:0000313" key="6">
    <source>
        <dbReference type="Proteomes" id="UP001374535"/>
    </source>
</evidence>
<comment type="subcellular location">
    <subcellularLocation>
        <location evidence="1">Nucleus</location>
    </subcellularLocation>
</comment>
<evidence type="ECO:0000256" key="2">
    <source>
        <dbReference type="ARBA" id="ARBA00006801"/>
    </source>
</evidence>
<dbReference type="GO" id="GO:0032454">
    <property type="term" value="F:histone H3K9 demethylase activity"/>
    <property type="evidence" value="ECO:0007669"/>
    <property type="project" value="InterPro"/>
</dbReference>
<sequence length="250" mass="28513">MPWGEIENCKTSIFDYHRSCMECSFHLCLICCRELRSGQLVGGADPITLEFPFRGRDYLHGGNVDKTVNQTKSNDAAKPIIREWSRAGWHAESNSSIPCPKECNHGFLELRSVLGQHFITDLLCKANGLAQTLKHETPDKFCLCSRPDRSANYGMRKAASRADSSDNYLYCPKAVQLQDKDLGHFQWHWEKGEPVIVSHVIDCTSGLSWEPLVMWRALRQMTNTKREQHLDVKAIDCLDFCEVCLTLFTE</sequence>
<proteinExistence type="inferred from homology"/>
<dbReference type="GO" id="GO:0006357">
    <property type="term" value="P:regulation of transcription by RNA polymerase II"/>
    <property type="evidence" value="ECO:0007669"/>
    <property type="project" value="TreeGrafter"/>
</dbReference>
<dbReference type="PANTHER" id="PTHR12549:SF11">
    <property type="entry name" value="LYSINE-SPECIFIC DEMETHYLASE JMJ25"/>
    <property type="match status" value="1"/>
</dbReference>
<keyword evidence="4" id="KW-0539">Nucleus</keyword>
<evidence type="ECO:0008006" key="7">
    <source>
        <dbReference type="Google" id="ProtNLM"/>
    </source>
</evidence>
<keyword evidence="3" id="KW-0479">Metal-binding</keyword>
<dbReference type="AlphaFoldDB" id="A0AAQ3MS07"/>
<dbReference type="Gene3D" id="2.60.120.650">
    <property type="entry name" value="Cupin"/>
    <property type="match status" value="1"/>
</dbReference>
<dbReference type="GO" id="GO:0031490">
    <property type="term" value="F:chromatin DNA binding"/>
    <property type="evidence" value="ECO:0007669"/>
    <property type="project" value="TreeGrafter"/>
</dbReference>
<protein>
    <recommendedName>
        <fullName evidence="7">Lysine-specific demethylase JMJ25</fullName>
    </recommendedName>
</protein>
<evidence type="ECO:0000256" key="4">
    <source>
        <dbReference type="ARBA" id="ARBA00023242"/>
    </source>
</evidence>
<keyword evidence="6" id="KW-1185">Reference proteome</keyword>
<organism evidence="5 6">
    <name type="scientific">Vigna mungo</name>
    <name type="common">Black gram</name>
    <name type="synonym">Phaseolus mungo</name>
    <dbReference type="NCBI Taxonomy" id="3915"/>
    <lineage>
        <taxon>Eukaryota</taxon>
        <taxon>Viridiplantae</taxon>
        <taxon>Streptophyta</taxon>
        <taxon>Embryophyta</taxon>
        <taxon>Tracheophyta</taxon>
        <taxon>Spermatophyta</taxon>
        <taxon>Magnoliopsida</taxon>
        <taxon>eudicotyledons</taxon>
        <taxon>Gunneridae</taxon>
        <taxon>Pentapetalae</taxon>
        <taxon>rosids</taxon>
        <taxon>fabids</taxon>
        <taxon>Fabales</taxon>
        <taxon>Fabaceae</taxon>
        <taxon>Papilionoideae</taxon>
        <taxon>50 kb inversion clade</taxon>
        <taxon>NPAAA clade</taxon>
        <taxon>indigoferoid/millettioid clade</taxon>
        <taxon>Phaseoleae</taxon>
        <taxon>Vigna</taxon>
    </lineage>
</organism>
<dbReference type="PANTHER" id="PTHR12549">
    <property type="entry name" value="JMJC DOMAIN-CONTAINING HISTONE DEMETHYLATION PROTEIN"/>
    <property type="match status" value="1"/>
</dbReference>
<comment type="similarity">
    <text evidence="2">Belongs to the JARID1 histone demethylase family.</text>
</comment>
<dbReference type="InterPro" id="IPR045109">
    <property type="entry name" value="LSDs-like"/>
</dbReference>
<evidence type="ECO:0000313" key="5">
    <source>
        <dbReference type="EMBL" id="WVY95955.1"/>
    </source>
</evidence>